<keyword evidence="1" id="KW-0539">Nucleus</keyword>
<evidence type="ECO:0000313" key="3">
    <source>
        <dbReference type="EMBL" id="KAF4122722.1"/>
    </source>
</evidence>
<proteinExistence type="predicted"/>
<comment type="caution">
    <text evidence="3">The sequence shown here is derived from an EMBL/GenBank/DDBJ whole genome shotgun (WGS) entry which is preliminary data.</text>
</comment>
<feature type="signal peptide" evidence="2">
    <location>
        <begin position="1"/>
        <end position="30"/>
    </location>
</feature>
<dbReference type="EMBL" id="JAANYQ010000008">
    <property type="protein sequence ID" value="KAF4122722.1"/>
    <property type="molecule type" value="Genomic_DNA"/>
</dbReference>
<name>A0A9P4YVT0_9HYPO</name>
<sequence length="197" mass="21740">MRTPESHQIARPAQAYRLLALLLACQVACSRSSRSTTFLLGNGACCYINGWRYIVLPMAHTDELVMTAVLTVAAFHREAMSRRDGIEYGIMCNADDGESRDHQVPSWTDPIPTSPQALYNRALEGLRQRSNLLGIAHEDPEATIAAVLVLLVTTMVTGRDDYATILGMLYSATEALGGEEKLSQTELGKFLIRQVRK</sequence>
<evidence type="ECO:0000256" key="2">
    <source>
        <dbReference type="SAM" id="SignalP"/>
    </source>
</evidence>
<reference evidence="3" key="1">
    <citation type="submission" date="2020-03" db="EMBL/GenBank/DDBJ databases">
        <title>Site-based positive gene gene selection in Geosmithia morbida across the United States reveals a broad range of putative effectors and factors for local host and environmental adapation.</title>
        <authorList>
            <person name="Onufrak A."/>
            <person name="Murdoch R.W."/>
            <person name="Gazis R."/>
            <person name="Huff M."/>
            <person name="Staton M."/>
            <person name="Klingeman W."/>
            <person name="Hadziabdic D."/>
        </authorList>
    </citation>
    <scope>NUCLEOTIDE SEQUENCE</scope>
    <source>
        <strain evidence="3">1262</strain>
    </source>
</reference>
<dbReference type="Pfam" id="PF11951">
    <property type="entry name" value="Fungal_trans_2"/>
    <property type="match status" value="1"/>
</dbReference>
<keyword evidence="4" id="KW-1185">Reference proteome</keyword>
<dbReference type="InterPro" id="IPR021858">
    <property type="entry name" value="Fun_TF"/>
</dbReference>
<dbReference type="AlphaFoldDB" id="A0A9P4YVT0"/>
<evidence type="ECO:0000313" key="4">
    <source>
        <dbReference type="Proteomes" id="UP000749293"/>
    </source>
</evidence>
<evidence type="ECO:0000256" key="1">
    <source>
        <dbReference type="ARBA" id="ARBA00023242"/>
    </source>
</evidence>
<feature type="chain" id="PRO_5040188211" evidence="2">
    <location>
        <begin position="31"/>
        <end position="197"/>
    </location>
</feature>
<dbReference type="GeneID" id="55973252"/>
<gene>
    <name evidence="3" type="ORF">GMORB2_7029</name>
</gene>
<dbReference type="RefSeq" id="XP_035321374.1">
    <property type="nucleotide sequence ID" value="XM_035468994.1"/>
</dbReference>
<keyword evidence="2" id="KW-0732">Signal</keyword>
<protein>
    <submittedName>
        <fullName evidence="3">Uncharacterized protein</fullName>
    </submittedName>
</protein>
<dbReference type="OrthoDB" id="5386330at2759"/>
<accession>A0A9P4YVT0</accession>
<dbReference type="Proteomes" id="UP000749293">
    <property type="component" value="Unassembled WGS sequence"/>
</dbReference>
<organism evidence="3 4">
    <name type="scientific">Geosmithia morbida</name>
    <dbReference type="NCBI Taxonomy" id="1094350"/>
    <lineage>
        <taxon>Eukaryota</taxon>
        <taxon>Fungi</taxon>
        <taxon>Dikarya</taxon>
        <taxon>Ascomycota</taxon>
        <taxon>Pezizomycotina</taxon>
        <taxon>Sordariomycetes</taxon>
        <taxon>Hypocreomycetidae</taxon>
        <taxon>Hypocreales</taxon>
        <taxon>Bionectriaceae</taxon>
        <taxon>Geosmithia</taxon>
    </lineage>
</organism>